<keyword evidence="12" id="KW-0762">Sugar transport</keyword>
<evidence type="ECO:0000256" key="2">
    <source>
        <dbReference type="ARBA" id="ARBA00010992"/>
    </source>
</evidence>
<feature type="transmembrane region" description="Helical" evidence="10">
    <location>
        <begin position="134"/>
        <end position="155"/>
    </location>
</feature>
<sequence>MEGSLVGTTHDGGDMFRNVRVYWLAFIAYWGILLFGYDTGIAGGVVGNLYFEETFGIANSTGSIDTKKSDNVSSNVVSVLQAGAFFGALISAPISGKFGRKWPLFAYTLIFAIGAILTIVPSGSDPGRGLGEIYAGRVISGFGVGAITAVSPAFVSECSPKDIRGRITGLFQVMVALGIGVGLHIHNDARIWRIPFGLQLESPRFLASVGRNNEALSNLAYLRRSSPHSESVILEMAEIEAAIQEENEARKSLRWREAFLGKGNAIRFVIAFMIFLLQQWSGQNSVTYYAPQIFASIGYTGTKNSLLASGILGSTVFFLACVVKVVTVSIFVAFGVERYGRKRFLLISSLGMGILFFIIGALLKTHPSPVSNANDAPPSPSRASQAMAAMLYLEGVCYVIGWGPLPWIYVSEIFPTRTRHYGLSLASASQWLWNFVISKQTPIMKTELGYKLFLMFASLNIGALAVFSILIPETKGRSLEEMDIFGAVDEQQRQNDIMAHTLMRNPQPQQERQTVSSRESISLGDKV</sequence>
<dbReference type="EMBL" id="MU806205">
    <property type="protein sequence ID" value="KAJ3838053.1"/>
    <property type="molecule type" value="Genomic_DNA"/>
</dbReference>
<dbReference type="PRINTS" id="PR00171">
    <property type="entry name" value="SUGRTRNSPORT"/>
</dbReference>
<keyword evidence="13" id="KW-1185">Reference proteome</keyword>
<accession>A0AA38P827</accession>
<gene>
    <name evidence="12" type="ORF">F5878DRAFT_642276</name>
</gene>
<keyword evidence="6 10" id="KW-0472">Membrane</keyword>
<feature type="compositionally biased region" description="Polar residues" evidence="9">
    <location>
        <begin position="505"/>
        <end position="520"/>
    </location>
</feature>
<evidence type="ECO:0000313" key="13">
    <source>
        <dbReference type="Proteomes" id="UP001163846"/>
    </source>
</evidence>
<comment type="catalytic activity">
    <reaction evidence="7">
        <text>myo-inositol(out) + H(+)(out) = myo-inositol(in) + H(+)(in)</text>
        <dbReference type="Rhea" id="RHEA:60364"/>
        <dbReference type="ChEBI" id="CHEBI:15378"/>
        <dbReference type="ChEBI" id="CHEBI:17268"/>
    </reaction>
</comment>
<dbReference type="Pfam" id="PF00083">
    <property type="entry name" value="Sugar_tr"/>
    <property type="match status" value="1"/>
</dbReference>
<evidence type="ECO:0000256" key="10">
    <source>
        <dbReference type="SAM" id="Phobius"/>
    </source>
</evidence>
<protein>
    <submittedName>
        <fullName evidence="12">Sugar transporter</fullName>
    </submittedName>
</protein>
<evidence type="ECO:0000259" key="11">
    <source>
        <dbReference type="PROSITE" id="PS50850"/>
    </source>
</evidence>
<evidence type="ECO:0000256" key="4">
    <source>
        <dbReference type="ARBA" id="ARBA00022692"/>
    </source>
</evidence>
<evidence type="ECO:0000256" key="7">
    <source>
        <dbReference type="ARBA" id="ARBA00049119"/>
    </source>
</evidence>
<dbReference type="InterPro" id="IPR005828">
    <property type="entry name" value="MFS_sugar_transport-like"/>
</dbReference>
<feature type="transmembrane region" description="Helical" evidence="10">
    <location>
        <begin position="306"/>
        <end position="332"/>
    </location>
</feature>
<feature type="region of interest" description="Disordered" evidence="9">
    <location>
        <begin position="505"/>
        <end position="527"/>
    </location>
</feature>
<dbReference type="InterPro" id="IPR003663">
    <property type="entry name" value="Sugar/inositol_transpt"/>
</dbReference>
<organism evidence="12 13">
    <name type="scientific">Lentinula raphanica</name>
    <dbReference type="NCBI Taxonomy" id="153919"/>
    <lineage>
        <taxon>Eukaryota</taxon>
        <taxon>Fungi</taxon>
        <taxon>Dikarya</taxon>
        <taxon>Basidiomycota</taxon>
        <taxon>Agaricomycotina</taxon>
        <taxon>Agaricomycetes</taxon>
        <taxon>Agaricomycetidae</taxon>
        <taxon>Agaricales</taxon>
        <taxon>Marasmiineae</taxon>
        <taxon>Omphalotaceae</taxon>
        <taxon>Lentinula</taxon>
    </lineage>
</organism>
<feature type="transmembrane region" description="Helical" evidence="10">
    <location>
        <begin position="383"/>
        <end position="409"/>
    </location>
</feature>
<keyword evidence="5 10" id="KW-1133">Transmembrane helix</keyword>
<keyword evidence="4 10" id="KW-0812">Transmembrane</keyword>
<feature type="transmembrane region" description="Helical" evidence="10">
    <location>
        <begin position="167"/>
        <end position="185"/>
    </location>
</feature>
<evidence type="ECO:0000256" key="9">
    <source>
        <dbReference type="SAM" id="MobiDB-lite"/>
    </source>
</evidence>
<dbReference type="PANTHER" id="PTHR48022">
    <property type="entry name" value="PLASTIDIC GLUCOSE TRANSPORTER 4"/>
    <property type="match status" value="1"/>
</dbReference>
<dbReference type="InterPro" id="IPR005829">
    <property type="entry name" value="Sugar_transporter_CS"/>
</dbReference>
<dbReference type="PROSITE" id="PS50850">
    <property type="entry name" value="MFS"/>
    <property type="match status" value="1"/>
</dbReference>
<dbReference type="InterPro" id="IPR050360">
    <property type="entry name" value="MFS_Sugar_Transporters"/>
</dbReference>
<evidence type="ECO:0000256" key="3">
    <source>
        <dbReference type="ARBA" id="ARBA00022448"/>
    </source>
</evidence>
<keyword evidence="3 8" id="KW-0813">Transport</keyword>
<evidence type="ECO:0000256" key="8">
    <source>
        <dbReference type="RuleBase" id="RU003346"/>
    </source>
</evidence>
<dbReference type="AlphaFoldDB" id="A0AA38P827"/>
<evidence type="ECO:0000256" key="6">
    <source>
        <dbReference type="ARBA" id="ARBA00023136"/>
    </source>
</evidence>
<name>A0AA38P827_9AGAR</name>
<comment type="caution">
    <text evidence="12">The sequence shown here is derived from an EMBL/GenBank/DDBJ whole genome shotgun (WGS) entry which is preliminary data.</text>
</comment>
<proteinExistence type="inferred from homology"/>
<feature type="transmembrane region" description="Helical" evidence="10">
    <location>
        <begin position="104"/>
        <end position="122"/>
    </location>
</feature>
<dbReference type="PANTHER" id="PTHR48022:SF23">
    <property type="entry name" value="MAJOR FACILITATOR SUPERFAMILY (MFS) PROFILE DOMAIN-CONTAINING PROTEIN"/>
    <property type="match status" value="1"/>
</dbReference>
<evidence type="ECO:0000313" key="12">
    <source>
        <dbReference type="EMBL" id="KAJ3838053.1"/>
    </source>
</evidence>
<feature type="transmembrane region" description="Helical" evidence="10">
    <location>
        <begin position="450"/>
        <end position="471"/>
    </location>
</feature>
<dbReference type="GO" id="GO:0016020">
    <property type="term" value="C:membrane"/>
    <property type="evidence" value="ECO:0007669"/>
    <property type="project" value="UniProtKB-SubCell"/>
</dbReference>
<dbReference type="InterPro" id="IPR036259">
    <property type="entry name" value="MFS_trans_sf"/>
</dbReference>
<feature type="transmembrane region" description="Helical" evidence="10">
    <location>
        <begin position="21"/>
        <end position="51"/>
    </location>
</feature>
<dbReference type="SUPFAM" id="SSF103473">
    <property type="entry name" value="MFS general substrate transporter"/>
    <property type="match status" value="1"/>
</dbReference>
<dbReference type="GO" id="GO:0005351">
    <property type="term" value="F:carbohydrate:proton symporter activity"/>
    <property type="evidence" value="ECO:0007669"/>
    <property type="project" value="TreeGrafter"/>
</dbReference>
<dbReference type="NCBIfam" id="TIGR00879">
    <property type="entry name" value="SP"/>
    <property type="match status" value="1"/>
</dbReference>
<evidence type="ECO:0000256" key="1">
    <source>
        <dbReference type="ARBA" id="ARBA00004141"/>
    </source>
</evidence>
<evidence type="ECO:0000256" key="5">
    <source>
        <dbReference type="ARBA" id="ARBA00022989"/>
    </source>
</evidence>
<dbReference type="Gene3D" id="1.20.1250.20">
    <property type="entry name" value="MFS general substrate transporter like domains"/>
    <property type="match status" value="2"/>
</dbReference>
<feature type="transmembrane region" description="Helical" evidence="10">
    <location>
        <begin position="259"/>
        <end position="280"/>
    </location>
</feature>
<reference evidence="12" key="1">
    <citation type="submission" date="2022-08" db="EMBL/GenBank/DDBJ databases">
        <authorList>
            <consortium name="DOE Joint Genome Institute"/>
            <person name="Min B."/>
            <person name="Riley R."/>
            <person name="Sierra-Patev S."/>
            <person name="Naranjo-Ortiz M."/>
            <person name="Looney B."/>
            <person name="Konkel Z."/>
            <person name="Slot J.C."/>
            <person name="Sakamoto Y."/>
            <person name="Steenwyk J.L."/>
            <person name="Rokas A."/>
            <person name="Carro J."/>
            <person name="Camarero S."/>
            <person name="Ferreira P."/>
            <person name="Molpeceres G."/>
            <person name="Ruiz-Duenas F.J."/>
            <person name="Serrano A."/>
            <person name="Henrissat B."/>
            <person name="Drula E."/>
            <person name="Hughes K.W."/>
            <person name="Mata J.L."/>
            <person name="Ishikawa N.K."/>
            <person name="Vargas-Isla R."/>
            <person name="Ushijima S."/>
            <person name="Smith C.A."/>
            <person name="Ahrendt S."/>
            <person name="Andreopoulos W."/>
            <person name="He G."/>
            <person name="Labutti K."/>
            <person name="Lipzen A."/>
            <person name="Ng V."/>
            <person name="Sandor L."/>
            <person name="Barry K."/>
            <person name="Martinez A.T."/>
            <person name="Xiao Y."/>
            <person name="Gibbons J.G."/>
            <person name="Terashima K."/>
            <person name="Hibbett D.S."/>
            <person name="Grigoriev I.V."/>
        </authorList>
    </citation>
    <scope>NUCLEOTIDE SEQUENCE</scope>
    <source>
        <strain evidence="12">TFB9207</strain>
    </source>
</reference>
<feature type="transmembrane region" description="Helical" evidence="10">
    <location>
        <begin position="72"/>
        <end position="92"/>
    </location>
</feature>
<comment type="subcellular location">
    <subcellularLocation>
        <location evidence="1">Membrane</location>
        <topology evidence="1">Multi-pass membrane protein</topology>
    </subcellularLocation>
</comment>
<dbReference type="PROSITE" id="PS00216">
    <property type="entry name" value="SUGAR_TRANSPORT_1"/>
    <property type="match status" value="1"/>
</dbReference>
<feature type="domain" description="Major facilitator superfamily (MFS) profile" evidence="11">
    <location>
        <begin position="24"/>
        <end position="475"/>
    </location>
</feature>
<comment type="similarity">
    <text evidence="2 8">Belongs to the major facilitator superfamily. Sugar transporter (TC 2.A.1.1) family.</text>
</comment>
<dbReference type="PROSITE" id="PS00217">
    <property type="entry name" value="SUGAR_TRANSPORT_2"/>
    <property type="match status" value="1"/>
</dbReference>
<dbReference type="Proteomes" id="UP001163846">
    <property type="component" value="Unassembled WGS sequence"/>
</dbReference>
<feature type="transmembrane region" description="Helical" evidence="10">
    <location>
        <begin position="344"/>
        <end position="363"/>
    </location>
</feature>
<dbReference type="InterPro" id="IPR020846">
    <property type="entry name" value="MFS_dom"/>
</dbReference>